<evidence type="ECO:0000256" key="4">
    <source>
        <dbReference type="ARBA" id="ARBA00022692"/>
    </source>
</evidence>
<dbReference type="Pfam" id="PF06151">
    <property type="entry name" value="Trehalose_recp"/>
    <property type="match status" value="1"/>
</dbReference>
<evidence type="ECO:0000256" key="7">
    <source>
        <dbReference type="ARBA" id="ARBA00023170"/>
    </source>
</evidence>
<evidence type="ECO:0000256" key="2">
    <source>
        <dbReference type="ARBA" id="ARBA00005327"/>
    </source>
</evidence>
<dbReference type="RefSeq" id="XP_031780264.1">
    <property type="nucleotide sequence ID" value="XM_031924404.2"/>
</dbReference>
<dbReference type="RefSeq" id="XP_031780263.1">
    <property type="nucleotide sequence ID" value="XM_031924403.2"/>
</dbReference>
<keyword evidence="6 8" id="KW-0472">Membrane</keyword>
<comment type="similarity">
    <text evidence="2">Belongs to the insect chemoreceptor superfamily. Gustatory receptor (GR) family. Gr5a subfamily.</text>
</comment>
<dbReference type="FunCoup" id="A0A7M7Q5K5">
    <property type="interactions" value="42"/>
</dbReference>
<dbReference type="KEGG" id="nvi:100119944"/>
<keyword evidence="7" id="KW-0675">Receptor</keyword>
<evidence type="ECO:0000256" key="5">
    <source>
        <dbReference type="ARBA" id="ARBA00022989"/>
    </source>
</evidence>
<evidence type="ECO:0000313" key="9">
    <source>
        <dbReference type="EnsemblMetazoa" id="XP_031780264"/>
    </source>
</evidence>
<evidence type="ECO:0008006" key="11">
    <source>
        <dbReference type="Google" id="ProtNLM"/>
    </source>
</evidence>
<dbReference type="GO" id="GO:0005886">
    <property type="term" value="C:plasma membrane"/>
    <property type="evidence" value="ECO:0007669"/>
    <property type="project" value="UniProtKB-SubCell"/>
</dbReference>
<name>A0A7M7Q5K5_NASVI</name>
<proteinExistence type="inferred from homology"/>
<evidence type="ECO:0000256" key="3">
    <source>
        <dbReference type="ARBA" id="ARBA00022475"/>
    </source>
</evidence>
<dbReference type="InParanoid" id="A0A7M7Q5K5"/>
<dbReference type="EnsemblMetazoa" id="XM_031924403">
    <property type="protein sequence ID" value="XP_031780263"/>
    <property type="gene ID" value="LOC100119944"/>
</dbReference>
<feature type="transmembrane region" description="Helical" evidence="8">
    <location>
        <begin position="381"/>
        <end position="403"/>
    </location>
</feature>
<organism evidence="9 10">
    <name type="scientific">Nasonia vitripennis</name>
    <name type="common">Parasitic wasp</name>
    <dbReference type="NCBI Taxonomy" id="7425"/>
    <lineage>
        <taxon>Eukaryota</taxon>
        <taxon>Metazoa</taxon>
        <taxon>Ecdysozoa</taxon>
        <taxon>Arthropoda</taxon>
        <taxon>Hexapoda</taxon>
        <taxon>Insecta</taxon>
        <taxon>Pterygota</taxon>
        <taxon>Neoptera</taxon>
        <taxon>Endopterygota</taxon>
        <taxon>Hymenoptera</taxon>
        <taxon>Apocrita</taxon>
        <taxon>Proctotrupomorpha</taxon>
        <taxon>Chalcidoidea</taxon>
        <taxon>Pteromalidae</taxon>
        <taxon>Pteromalinae</taxon>
        <taxon>Nasonia</taxon>
    </lineage>
</organism>
<reference evidence="9" key="1">
    <citation type="submission" date="2021-01" db="UniProtKB">
        <authorList>
            <consortium name="EnsemblMetazoa"/>
        </authorList>
    </citation>
    <scope>IDENTIFICATION</scope>
</reference>
<dbReference type="Proteomes" id="UP000002358">
    <property type="component" value="Chromosome 2"/>
</dbReference>
<sequence>MRSYHIEPAKTTDQAVQLPVWTITKRSLANTSELRSSKIDSSPKRGRYESLKMDSLPADVSRPSASNSGANLVESTRSFHCALRPIIILAQCFAVFPVSGVRSPDATHLKFTWRSFKILYCCLSTLGSIVLMFFSVYRLATTTISSNKTIGKLAGNLVFSLTAGITTLLFLKLARQWPSFAVSWENMERELATRHNPRRSSGINLATKFKILSVVVMVFALVEHTLSILSGYVSAVECASLRGDKDIMATYFALQFPQMFTDSNYTLWKGLIVQFVNFLSTFSWNFMDLFLILVSVALTDQFRQLNQRLYSIRGKHCFNVKAMPEWWWAEARIDFNRLATMTRRVDSQISDIVLLSFSTNLYFICIQLLNSFKPMPNAIQTVYFCFSFGFLLSRTSAVSLYAATVHDESLLPAPILYSVCSASYSTEVRRFLTQVTTDNISLTGMKFFSITRSLILTVSTFVAGTIVTYELVLVQFNAVQAEHQQSESNITKVCETLEITDVKIEDF</sequence>
<dbReference type="PANTHER" id="PTHR21421:SF29">
    <property type="entry name" value="GUSTATORY RECEPTOR 5A FOR TREHALOSE-RELATED"/>
    <property type="match status" value="1"/>
</dbReference>
<keyword evidence="5 8" id="KW-1133">Transmembrane helix</keyword>
<dbReference type="EnsemblMetazoa" id="XM_031924404">
    <property type="protein sequence ID" value="XP_031780264"/>
    <property type="gene ID" value="LOC100119944"/>
</dbReference>
<evidence type="ECO:0000256" key="1">
    <source>
        <dbReference type="ARBA" id="ARBA00004651"/>
    </source>
</evidence>
<evidence type="ECO:0000256" key="6">
    <source>
        <dbReference type="ARBA" id="ARBA00023136"/>
    </source>
</evidence>
<dbReference type="GO" id="GO:0033041">
    <property type="term" value="F:sweet taste receptor activity"/>
    <property type="evidence" value="ECO:0007669"/>
    <property type="project" value="TreeGrafter"/>
</dbReference>
<comment type="subcellular location">
    <subcellularLocation>
        <location evidence="1">Cell membrane</location>
        <topology evidence="1">Multi-pass membrane protein</topology>
    </subcellularLocation>
</comment>
<dbReference type="GeneID" id="100119944"/>
<dbReference type="PIRSF" id="PIRSF038981">
    <property type="entry name" value="GRP"/>
    <property type="match status" value="1"/>
</dbReference>
<evidence type="ECO:0000313" key="10">
    <source>
        <dbReference type="Proteomes" id="UP000002358"/>
    </source>
</evidence>
<feature type="transmembrane region" description="Helical" evidence="8">
    <location>
        <begin position="118"/>
        <end position="137"/>
    </location>
</feature>
<keyword evidence="3" id="KW-1003">Cell membrane</keyword>
<accession>A0A7M7Q5K5</accession>
<feature type="transmembrane region" description="Helical" evidence="8">
    <location>
        <begin position="271"/>
        <end position="298"/>
    </location>
</feature>
<dbReference type="OrthoDB" id="5800391at2759"/>
<dbReference type="InterPro" id="IPR009318">
    <property type="entry name" value="Gustatory_rcpt"/>
</dbReference>
<feature type="transmembrane region" description="Helical" evidence="8">
    <location>
        <begin position="454"/>
        <end position="476"/>
    </location>
</feature>
<dbReference type="AlphaFoldDB" id="A0A7M7Q5K5"/>
<feature type="transmembrane region" description="Helical" evidence="8">
    <location>
        <begin position="209"/>
        <end position="233"/>
    </location>
</feature>
<keyword evidence="10" id="KW-1185">Reference proteome</keyword>
<dbReference type="PANTHER" id="PTHR21421">
    <property type="entry name" value="GUSTATORY RECEPTOR"/>
    <property type="match status" value="1"/>
</dbReference>
<protein>
    <recommendedName>
        <fullName evidence="11">Gustatory receptor</fullName>
    </recommendedName>
</protein>
<evidence type="ECO:0000256" key="8">
    <source>
        <dbReference type="SAM" id="Phobius"/>
    </source>
</evidence>
<feature type="transmembrane region" description="Helical" evidence="8">
    <location>
        <begin position="352"/>
        <end position="369"/>
    </location>
</feature>
<keyword evidence="4 8" id="KW-0812">Transmembrane</keyword>
<feature type="transmembrane region" description="Helical" evidence="8">
    <location>
        <begin position="149"/>
        <end position="171"/>
    </location>
</feature>
<dbReference type="SMR" id="A0A7M7Q5K5"/>